<keyword evidence="2" id="KW-1185">Reference proteome</keyword>
<dbReference type="RefSeq" id="XP_060046951.1">
    <property type="nucleotide sequence ID" value="XM_060190968.1"/>
</dbReference>
<gene>
    <name evidence="3" type="primary">LOC132538562</name>
</gene>
<reference evidence="3" key="1">
    <citation type="submission" date="2025-08" db="UniProtKB">
        <authorList>
            <consortium name="RefSeq"/>
        </authorList>
    </citation>
    <scope>IDENTIFICATION</scope>
</reference>
<evidence type="ECO:0000313" key="2">
    <source>
        <dbReference type="Proteomes" id="UP001652624"/>
    </source>
</evidence>
<dbReference type="GeneID" id="132538562"/>
<organism evidence="2 3">
    <name type="scientific">Erinaceus europaeus</name>
    <name type="common">Western European hedgehog</name>
    <dbReference type="NCBI Taxonomy" id="9365"/>
    <lineage>
        <taxon>Eukaryota</taxon>
        <taxon>Metazoa</taxon>
        <taxon>Chordata</taxon>
        <taxon>Craniata</taxon>
        <taxon>Vertebrata</taxon>
        <taxon>Euteleostomi</taxon>
        <taxon>Mammalia</taxon>
        <taxon>Eutheria</taxon>
        <taxon>Laurasiatheria</taxon>
        <taxon>Eulipotyphla</taxon>
        <taxon>Erinaceidae</taxon>
        <taxon>Erinaceinae</taxon>
        <taxon>Erinaceus</taxon>
    </lineage>
</organism>
<name>A0ABM3XDR5_ERIEU</name>
<keyword evidence="1" id="KW-0472">Membrane</keyword>
<protein>
    <submittedName>
        <fullName evidence="3">Uncharacterized protein LOC132538562</fullName>
    </submittedName>
</protein>
<sequence>MQKRQEGWGSAEAVCLALLPLGVAFPESWVAFFPAVGLLPAASGSFPSPEQSLGPGPGPGPGLCLGCEESCWGLEPLLRLRAFRWELSVLKTSFQRTIIFFFWVKGEKCSSSSKWKALGLPTPGTFPRSFLPLRAAAAPCARRKKRRKSGWWGRARGRWEECVRSSESMSAPGWNSEGLLASEGSGDRVRRVQERRARPAGWRARWPCSMVPGSPGVVWEEEKHSLTQPWPFLLLRTHRSSGESSRPRQETEASQEPSLLALLPCSGLSSNAEPPVSAFSRHHSGLSMGLGACAINSLLLAAVSSILLDRTERN</sequence>
<keyword evidence="1" id="KW-1133">Transmembrane helix</keyword>
<accession>A0ABM3XDR5</accession>
<proteinExistence type="predicted"/>
<dbReference type="Proteomes" id="UP001652624">
    <property type="component" value="Chromosome 5"/>
</dbReference>
<evidence type="ECO:0000256" key="1">
    <source>
        <dbReference type="SAM" id="Phobius"/>
    </source>
</evidence>
<evidence type="ECO:0000313" key="3">
    <source>
        <dbReference type="RefSeq" id="XP_060046951.1"/>
    </source>
</evidence>
<keyword evidence="1" id="KW-0812">Transmembrane</keyword>
<feature type="transmembrane region" description="Helical" evidence="1">
    <location>
        <begin position="286"/>
        <end position="308"/>
    </location>
</feature>